<feature type="transmembrane region" description="Helical" evidence="1">
    <location>
        <begin position="66"/>
        <end position="88"/>
    </location>
</feature>
<dbReference type="AlphaFoldDB" id="A0A2N1PI14"/>
<sequence>MKRFTPIEWQSFSQKKNIEQILKRLDSVNSFGVSIIWEMVLIVFSVGLTNVFQEILSPRELKNGQIIIYSLAFLPIVIFFICFAWSFYKRKRLPMQLSPRNFIDQFDNEICYNAFMAESFYSMLLETNPSKENSPIAHAYEETKQFYYIEASYYFMKATQALCPFYFMKEKVVSTDPEMIIGKKLIAYARYENILSLLKKIFLYLEANENILEGLPEQNSVIATNKKMVSNLKAIQEKSSCDFLE</sequence>
<dbReference type="Proteomes" id="UP000233256">
    <property type="component" value="Unassembled WGS sequence"/>
</dbReference>
<protein>
    <submittedName>
        <fullName evidence="2">Uncharacterized protein</fullName>
    </submittedName>
</protein>
<evidence type="ECO:0000313" key="2">
    <source>
        <dbReference type="EMBL" id="PKK87969.1"/>
    </source>
</evidence>
<comment type="caution">
    <text evidence="2">The sequence shown here is derived from an EMBL/GenBank/DDBJ whole genome shotgun (WGS) entry which is preliminary data.</text>
</comment>
<reference evidence="2 3" key="1">
    <citation type="journal article" date="2017" name="ISME J.">
        <title>Potential for microbial H2 and metal transformations associated with novel bacteria and archaea in deep terrestrial subsurface sediments.</title>
        <authorList>
            <person name="Hernsdorf A.W."/>
            <person name="Amano Y."/>
            <person name="Miyakawa K."/>
            <person name="Ise K."/>
            <person name="Suzuki Y."/>
            <person name="Anantharaman K."/>
            <person name="Probst A."/>
            <person name="Burstein D."/>
            <person name="Thomas B.C."/>
            <person name="Banfield J.F."/>
        </authorList>
    </citation>
    <scope>NUCLEOTIDE SEQUENCE [LARGE SCALE GENOMIC DNA]</scope>
    <source>
        <strain evidence="2">HGW-Wallbacteria-1</strain>
    </source>
</reference>
<keyword evidence="1" id="KW-1133">Transmembrane helix</keyword>
<dbReference type="EMBL" id="PGXC01000079">
    <property type="protein sequence ID" value="PKK87969.1"/>
    <property type="molecule type" value="Genomic_DNA"/>
</dbReference>
<evidence type="ECO:0000313" key="3">
    <source>
        <dbReference type="Proteomes" id="UP000233256"/>
    </source>
</evidence>
<evidence type="ECO:0000256" key="1">
    <source>
        <dbReference type="SAM" id="Phobius"/>
    </source>
</evidence>
<keyword evidence="1" id="KW-0812">Transmembrane</keyword>
<keyword evidence="1" id="KW-0472">Membrane</keyword>
<proteinExistence type="predicted"/>
<organism evidence="2 3">
    <name type="scientific">Candidatus Wallbacteria bacterium HGW-Wallbacteria-1</name>
    <dbReference type="NCBI Taxonomy" id="2013854"/>
    <lineage>
        <taxon>Bacteria</taxon>
        <taxon>Candidatus Walliibacteriota</taxon>
    </lineage>
</organism>
<accession>A0A2N1PI14</accession>
<name>A0A2N1PI14_9BACT</name>
<feature type="transmembrane region" description="Helical" evidence="1">
    <location>
        <begin position="21"/>
        <end position="46"/>
    </location>
</feature>
<gene>
    <name evidence="2" type="ORF">CVV64_20915</name>
</gene>